<sequence>MRRGDAELVDDVAGFVATADRIVALGETAFFDPTDDIPRRAARSVVIDVATALGAMSPRTRSQIPDADAIIGMRNRLAHTYQAVNERIVWNVLVRELPRLLGALRAALPSAE</sequence>
<protein>
    <submittedName>
        <fullName evidence="4">DUF86 domain-containing protein</fullName>
    </submittedName>
</protein>
<gene>
    <name evidence="4" type="ORF">L0C25_15345</name>
</gene>
<keyword evidence="2" id="KW-0540">Nuclease</keyword>
<reference evidence="4" key="1">
    <citation type="submission" date="2022-01" db="EMBL/GenBank/DDBJ databases">
        <title>Nocardioidaceae gen. sp. A5X3R13.</title>
        <authorList>
            <person name="Lopez Marin M.A."/>
            <person name="Uhlik O."/>
        </authorList>
    </citation>
    <scope>NUCLEOTIDE SEQUENCE</scope>
    <source>
        <strain evidence="4">A5X3R13</strain>
    </source>
</reference>
<dbReference type="InterPro" id="IPR008201">
    <property type="entry name" value="HepT-like"/>
</dbReference>
<keyword evidence="5" id="KW-1185">Reference proteome</keyword>
<accession>A0AA46YJT1</accession>
<evidence type="ECO:0000313" key="5">
    <source>
        <dbReference type="Proteomes" id="UP001164390"/>
    </source>
</evidence>
<evidence type="ECO:0000256" key="3">
    <source>
        <dbReference type="ARBA" id="ARBA00022801"/>
    </source>
</evidence>
<organism evidence="4 5">
    <name type="scientific">Solicola gregarius</name>
    <dbReference type="NCBI Taxonomy" id="2908642"/>
    <lineage>
        <taxon>Bacteria</taxon>
        <taxon>Bacillati</taxon>
        <taxon>Actinomycetota</taxon>
        <taxon>Actinomycetes</taxon>
        <taxon>Propionibacteriales</taxon>
        <taxon>Nocardioidaceae</taxon>
        <taxon>Solicola</taxon>
    </lineage>
</organism>
<dbReference type="EMBL" id="CP094970">
    <property type="protein sequence ID" value="UYM03914.1"/>
    <property type="molecule type" value="Genomic_DNA"/>
</dbReference>
<dbReference type="AlphaFoldDB" id="A0AA46YJT1"/>
<name>A0AA46YJT1_9ACTN</name>
<keyword evidence="1" id="KW-1277">Toxin-antitoxin system</keyword>
<dbReference type="GO" id="GO:0016787">
    <property type="term" value="F:hydrolase activity"/>
    <property type="evidence" value="ECO:0007669"/>
    <property type="project" value="UniProtKB-KW"/>
</dbReference>
<dbReference type="GO" id="GO:0004540">
    <property type="term" value="F:RNA nuclease activity"/>
    <property type="evidence" value="ECO:0007669"/>
    <property type="project" value="InterPro"/>
</dbReference>
<dbReference type="KEGG" id="sgrg:L0C25_15345"/>
<evidence type="ECO:0000256" key="2">
    <source>
        <dbReference type="ARBA" id="ARBA00022722"/>
    </source>
</evidence>
<proteinExistence type="predicted"/>
<dbReference type="Pfam" id="PF01934">
    <property type="entry name" value="HepT-like"/>
    <property type="match status" value="1"/>
</dbReference>
<dbReference type="Proteomes" id="UP001164390">
    <property type="component" value="Chromosome"/>
</dbReference>
<dbReference type="RefSeq" id="WP_271632556.1">
    <property type="nucleotide sequence ID" value="NZ_CP094970.1"/>
</dbReference>
<evidence type="ECO:0000313" key="4">
    <source>
        <dbReference type="EMBL" id="UYM03914.1"/>
    </source>
</evidence>
<dbReference type="GO" id="GO:0110001">
    <property type="term" value="C:toxin-antitoxin complex"/>
    <property type="evidence" value="ECO:0007669"/>
    <property type="project" value="InterPro"/>
</dbReference>
<keyword evidence="3" id="KW-0378">Hydrolase</keyword>
<evidence type="ECO:0000256" key="1">
    <source>
        <dbReference type="ARBA" id="ARBA00022649"/>
    </source>
</evidence>